<dbReference type="Gene3D" id="3.40.50.880">
    <property type="match status" value="1"/>
</dbReference>
<dbReference type="Pfam" id="PF06628">
    <property type="entry name" value="Catalase-rel"/>
    <property type="match status" value="1"/>
</dbReference>
<reference evidence="14" key="1">
    <citation type="submission" date="2022-09" db="EMBL/GenBank/DDBJ databases">
        <title>genome sequence of Deinococcus rubellus.</title>
        <authorList>
            <person name="Srinivasan S."/>
        </authorList>
    </citation>
    <scope>NUCLEOTIDE SEQUENCE</scope>
    <source>
        <strain evidence="14">Ant6</strain>
    </source>
</reference>
<feature type="region of interest" description="Disordered" evidence="12">
    <location>
        <begin position="1"/>
        <end position="42"/>
    </location>
</feature>
<dbReference type="Gene3D" id="2.40.180.10">
    <property type="entry name" value="Catalase core domain"/>
    <property type="match status" value="1"/>
</dbReference>
<dbReference type="SUPFAM" id="SSF52317">
    <property type="entry name" value="Class I glutamine amidotransferase-like"/>
    <property type="match status" value="1"/>
</dbReference>
<dbReference type="GO" id="GO:0004096">
    <property type="term" value="F:catalase activity"/>
    <property type="evidence" value="ECO:0007669"/>
    <property type="project" value="UniProtKB-EC"/>
</dbReference>
<dbReference type="EC" id="1.11.1.6" evidence="3 10"/>
<comment type="catalytic activity">
    <reaction evidence="10 11">
        <text>2 H2O2 = O2 + 2 H2O</text>
        <dbReference type="Rhea" id="RHEA:20309"/>
        <dbReference type="ChEBI" id="CHEBI:15377"/>
        <dbReference type="ChEBI" id="CHEBI:15379"/>
        <dbReference type="ChEBI" id="CHEBI:16240"/>
        <dbReference type="EC" id="1.11.1.6"/>
    </reaction>
</comment>
<dbReference type="InterPro" id="IPR020835">
    <property type="entry name" value="Catalase_sf"/>
</dbReference>
<evidence type="ECO:0000256" key="1">
    <source>
        <dbReference type="ARBA" id="ARBA00001971"/>
    </source>
</evidence>
<dbReference type="RefSeq" id="WP_260560234.1">
    <property type="nucleotide sequence ID" value="NZ_BAABEC010000020.1"/>
</dbReference>
<keyword evidence="9 10" id="KW-0376">Hydrogen peroxide</keyword>
<dbReference type="SUPFAM" id="SSF56634">
    <property type="entry name" value="Heme-dependent catalase-like"/>
    <property type="match status" value="1"/>
</dbReference>
<dbReference type="PROSITE" id="PS51402">
    <property type="entry name" value="CATALASE_3"/>
    <property type="match status" value="1"/>
</dbReference>
<evidence type="ECO:0000256" key="4">
    <source>
        <dbReference type="ARBA" id="ARBA00022559"/>
    </source>
</evidence>
<evidence type="ECO:0000259" key="13">
    <source>
        <dbReference type="SMART" id="SM01060"/>
    </source>
</evidence>
<dbReference type="InterPro" id="IPR011614">
    <property type="entry name" value="Catalase_core"/>
</dbReference>
<dbReference type="InterPro" id="IPR018028">
    <property type="entry name" value="Catalase"/>
</dbReference>
<evidence type="ECO:0000256" key="3">
    <source>
        <dbReference type="ARBA" id="ARBA00012314"/>
    </source>
</evidence>
<dbReference type="CDD" id="cd03132">
    <property type="entry name" value="GATase1_catalase"/>
    <property type="match status" value="1"/>
</dbReference>
<dbReference type="PIRSF" id="PIRSF038927">
    <property type="entry name" value="Catalase_clade2"/>
    <property type="match status" value="1"/>
</dbReference>
<evidence type="ECO:0000256" key="5">
    <source>
        <dbReference type="ARBA" id="ARBA00022617"/>
    </source>
</evidence>
<gene>
    <name evidence="14" type="ORF">N0D28_14750</name>
</gene>
<dbReference type="InterPro" id="IPR002226">
    <property type="entry name" value="Catalase_haem_BS"/>
</dbReference>
<evidence type="ECO:0000256" key="12">
    <source>
        <dbReference type="SAM" id="MobiDB-lite"/>
    </source>
</evidence>
<dbReference type="InterPro" id="IPR010582">
    <property type="entry name" value="Catalase_immune_responsive"/>
</dbReference>
<dbReference type="InterPro" id="IPR043156">
    <property type="entry name" value="Catalase_clade2_helical"/>
</dbReference>
<name>A0ABY5YGM2_9DEIO</name>
<evidence type="ECO:0000256" key="11">
    <source>
        <dbReference type="RuleBase" id="RU000498"/>
    </source>
</evidence>
<comment type="similarity">
    <text evidence="2">Belongs to the catalase family. HPII subfamily.</text>
</comment>
<dbReference type="Pfam" id="PF00199">
    <property type="entry name" value="Catalase"/>
    <property type="match status" value="1"/>
</dbReference>
<evidence type="ECO:0000256" key="6">
    <source>
        <dbReference type="ARBA" id="ARBA00022723"/>
    </source>
</evidence>
<evidence type="ECO:0000256" key="2">
    <source>
        <dbReference type="ARBA" id="ARBA00010660"/>
    </source>
</evidence>
<dbReference type="PROSITE" id="PS00437">
    <property type="entry name" value="CATALASE_1"/>
    <property type="match status" value="1"/>
</dbReference>
<evidence type="ECO:0000313" key="15">
    <source>
        <dbReference type="Proteomes" id="UP001060261"/>
    </source>
</evidence>
<keyword evidence="7 10" id="KW-0560">Oxidoreductase</keyword>
<proteinExistence type="inferred from homology"/>
<evidence type="ECO:0000313" key="14">
    <source>
        <dbReference type="EMBL" id="UWX63958.1"/>
    </source>
</evidence>
<dbReference type="EMBL" id="CP104213">
    <property type="protein sequence ID" value="UWX63958.1"/>
    <property type="molecule type" value="Genomic_DNA"/>
</dbReference>
<evidence type="ECO:0000256" key="7">
    <source>
        <dbReference type="ARBA" id="ARBA00023002"/>
    </source>
</evidence>
<evidence type="ECO:0000256" key="10">
    <source>
        <dbReference type="PIRNR" id="PIRNR038927"/>
    </source>
</evidence>
<dbReference type="PANTHER" id="PTHR42821:SF1">
    <property type="entry name" value="CATALASE-B"/>
    <property type="match status" value="1"/>
</dbReference>
<dbReference type="SMART" id="SM01060">
    <property type="entry name" value="Catalase"/>
    <property type="match status" value="1"/>
</dbReference>
<dbReference type="PROSITE" id="PS00438">
    <property type="entry name" value="CATALASE_2"/>
    <property type="match status" value="1"/>
</dbReference>
<protein>
    <recommendedName>
        <fullName evidence="3 10">Catalase</fullName>
        <ecNumber evidence="3 10">1.11.1.6</ecNumber>
    </recommendedName>
</protein>
<evidence type="ECO:0000256" key="8">
    <source>
        <dbReference type="ARBA" id="ARBA00023004"/>
    </source>
</evidence>
<keyword evidence="15" id="KW-1185">Reference proteome</keyword>
<organism evidence="14 15">
    <name type="scientific">Deinococcus rubellus</name>
    <dbReference type="NCBI Taxonomy" id="1889240"/>
    <lineage>
        <taxon>Bacteria</taxon>
        <taxon>Thermotogati</taxon>
        <taxon>Deinococcota</taxon>
        <taxon>Deinococci</taxon>
        <taxon>Deinococcales</taxon>
        <taxon>Deinococcaceae</taxon>
        <taxon>Deinococcus</taxon>
    </lineage>
</organism>
<feature type="domain" description="Catalase core" evidence="13">
    <location>
        <begin position="37"/>
        <end position="426"/>
    </location>
</feature>
<keyword evidence="4 10" id="KW-0575">Peroxidase</keyword>
<keyword evidence="6 10" id="KW-0479">Metal-binding</keyword>
<dbReference type="InterPro" id="IPR024712">
    <property type="entry name" value="Catalase_clade2"/>
</dbReference>
<evidence type="ECO:0000256" key="9">
    <source>
        <dbReference type="ARBA" id="ARBA00023324"/>
    </source>
</evidence>
<sequence length="718" mass="77969">MKDDHRKQHGAQPSKAQPSDKLPTIQEATQPSGTRLTDNLGHAISDDQNSLRAGVRGPSLLEDFLLREKISHFDHERIPERVVHARGAGAHGTFRVYDNSLSEFTVAKVLTDPSRETPVFVRFSTVAGSRGSADTARDVHGFAVKFYTQEGNWDLVGNNIPPFFIQDAIKFPDLIHAVKPEPHREIPQAASAHDTFYDFVSLTPETLHTLMWVMSDRGIPRSFANMEGFGVHTFRLVNAEGQSHFVKFHWKPLAGIHSLVWDEAQELAGRDADFHRRNMWDSIEMGQPLEWELGLQIFSEAQAAQFDFDVLDATKLVPENLVPVKRVGKMTLDRNPDNYFSETEQVAFMPTNLVPGMDFSDDPLLQGRLFSYLDTQISRLGTPNWTELPINRPLAPVSNHQRDGQMRRAVNPGRVAYEPNSLGGGQPAEVPAAQGGFVTYPEALTGVKIRQRAESFADHYGQAQLFWNSMSSVEKMHIVRAQQFELGKVETREIRVKMIGHLRRINAVLGDQVAAGLGELELAGPLPTDAELTKLLAGATSQTTASGGVQQDAALGMVEHNTAPPSIKGRKVAILAADGVKAADIEAMKAVLKAQGAVAEVVGPHLGSLKGEGGAVAVDKTVLTTPSAVYDAVYLPGGAASLKVLGGMGDAVRFVAQAYKHGKPVAASPDAAALLQRAGLPTSAEQGVFELSGASTDGFLAGLAQHRFWNRSGDLIPA</sequence>
<feature type="compositionally biased region" description="Polar residues" evidence="12">
    <location>
        <begin position="26"/>
        <end position="37"/>
    </location>
</feature>
<dbReference type="InterPro" id="IPR024708">
    <property type="entry name" value="Catalase_AS"/>
</dbReference>
<comment type="cofactor">
    <cofactor evidence="1 10">
        <name>heme</name>
        <dbReference type="ChEBI" id="CHEBI:30413"/>
    </cofactor>
</comment>
<dbReference type="Proteomes" id="UP001060261">
    <property type="component" value="Chromosome"/>
</dbReference>
<comment type="function">
    <text evidence="10">Decomposes hydrogen peroxide into water and oxygen; serves to protect cells from the toxic effects of hydrogen peroxide.</text>
</comment>
<keyword evidence="5 10" id="KW-0349">Heme</keyword>
<dbReference type="PANTHER" id="PTHR42821">
    <property type="entry name" value="CATALASE"/>
    <property type="match status" value="1"/>
</dbReference>
<dbReference type="InterPro" id="IPR029062">
    <property type="entry name" value="Class_I_gatase-like"/>
</dbReference>
<dbReference type="PRINTS" id="PR00067">
    <property type="entry name" value="CATALASE"/>
</dbReference>
<dbReference type="Gene3D" id="1.20.1370.20">
    <property type="match status" value="1"/>
</dbReference>
<dbReference type="InterPro" id="IPR041399">
    <property type="entry name" value="Catalase_large_C"/>
</dbReference>
<dbReference type="Pfam" id="PF18011">
    <property type="entry name" value="Catalase_C"/>
    <property type="match status" value="1"/>
</dbReference>
<keyword evidence="8 10" id="KW-0408">Iron</keyword>
<accession>A0ABY5YGM2</accession>